<dbReference type="InterPro" id="IPR001647">
    <property type="entry name" value="HTH_TetR"/>
</dbReference>
<dbReference type="GO" id="GO:0003700">
    <property type="term" value="F:DNA-binding transcription factor activity"/>
    <property type="evidence" value="ECO:0007669"/>
    <property type="project" value="TreeGrafter"/>
</dbReference>
<gene>
    <name evidence="6" type="ORF">FHR75_002190</name>
</gene>
<keyword evidence="2 4" id="KW-0238">DNA-binding</keyword>
<keyword evidence="3" id="KW-0804">Transcription</keyword>
<evidence type="ECO:0000256" key="1">
    <source>
        <dbReference type="ARBA" id="ARBA00023015"/>
    </source>
</evidence>
<organism evidence="6 7">
    <name type="scientific">Kineococcus radiotolerans</name>
    <dbReference type="NCBI Taxonomy" id="131568"/>
    <lineage>
        <taxon>Bacteria</taxon>
        <taxon>Bacillati</taxon>
        <taxon>Actinomycetota</taxon>
        <taxon>Actinomycetes</taxon>
        <taxon>Kineosporiales</taxon>
        <taxon>Kineosporiaceae</taxon>
        <taxon>Kineococcus</taxon>
    </lineage>
</organism>
<dbReference type="SUPFAM" id="SSF46689">
    <property type="entry name" value="Homeodomain-like"/>
    <property type="match status" value="1"/>
</dbReference>
<evidence type="ECO:0000256" key="2">
    <source>
        <dbReference type="ARBA" id="ARBA00023125"/>
    </source>
</evidence>
<dbReference type="PANTHER" id="PTHR30055">
    <property type="entry name" value="HTH-TYPE TRANSCRIPTIONAL REGULATOR RUTR"/>
    <property type="match status" value="1"/>
</dbReference>
<evidence type="ECO:0000313" key="7">
    <source>
        <dbReference type="Proteomes" id="UP000533269"/>
    </source>
</evidence>
<dbReference type="RefSeq" id="WP_012085732.1">
    <property type="nucleotide sequence ID" value="NZ_JACHVY010000001.1"/>
</dbReference>
<keyword evidence="1" id="KW-0805">Transcription regulation</keyword>
<protein>
    <submittedName>
        <fullName evidence="6">AcrR family transcriptional regulator</fullName>
    </submittedName>
</protein>
<dbReference type="PRINTS" id="PR00455">
    <property type="entry name" value="HTHTETR"/>
</dbReference>
<feature type="DNA-binding region" description="H-T-H motif" evidence="4">
    <location>
        <begin position="29"/>
        <end position="48"/>
    </location>
</feature>
<dbReference type="Pfam" id="PF17937">
    <property type="entry name" value="TetR_C_28"/>
    <property type="match status" value="1"/>
</dbReference>
<reference evidence="6 7" key="1">
    <citation type="submission" date="2020-08" db="EMBL/GenBank/DDBJ databases">
        <title>The Agave Microbiome: Exploring the role of microbial communities in plant adaptations to desert environments.</title>
        <authorList>
            <person name="Partida-Martinez L.P."/>
        </authorList>
    </citation>
    <scope>NUCLEOTIDE SEQUENCE [LARGE SCALE GENOMIC DNA]</scope>
    <source>
        <strain evidence="6 7">AS2.23</strain>
    </source>
</reference>
<dbReference type="InterPro" id="IPR050109">
    <property type="entry name" value="HTH-type_TetR-like_transc_reg"/>
</dbReference>
<accession>A0A7W4TM31</accession>
<dbReference type="EMBL" id="JACHVY010000001">
    <property type="protein sequence ID" value="MBB2901402.1"/>
    <property type="molecule type" value="Genomic_DNA"/>
</dbReference>
<dbReference type="Gene3D" id="1.10.357.10">
    <property type="entry name" value="Tetracycline Repressor, domain 2"/>
    <property type="match status" value="1"/>
</dbReference>
<dbReference type="GO" id="GO:0000976">
    <property type="term" value="F:transcription cis-regulatory region binding"/>
    <property type="evidence" value="ECO:0007669"/>
    <property type="project" value="TreeGrafter"/>
</dbReference>
<dbReference type="Proteomes" id="UP000533269">
    <property type="component" value="Unassembled WGS sequence"/>
</dbReference>
<dbReference type="InterPro" id="IPR041479">
    <property type="entry name" value="TetR_CgmR_C"/>
</dbReference>
<comment type="caution">
    <text evidence="6">The sequence shown here is derived from an EMBL/GenBank/DDBJ whole genome shotgun (WGS) entry which is preliminary data.</text>
</comment>
<reference evidence="6 7" key="2">
    <citation type="submission" date="2020-08" db="EMBL/GenBank/DDBJ databases">
        <authorList>
            <person name="Partida-Martinez L."/>
            <person name="Huntemann M."/>
            <person name="Clum A."/>
            <person name="Wang J."/>
            <person name="Palaniappan K."/>
            <person name="Ritter S."/>
            <person name="Chen I.-M."/>
            <person name="Stamatis D."/>
            <person name="Reddy T."/>
            <person name="O'Malley R."/>
            <person name="Daum C."/>
            <person name="Shapiro N."/>
            <person name="Ivanova N."/>
            <person name="Kyrpides N."/>
            <person name="Woyke T."/>
        </authorList>
    </citation>
    <scope>NUCLEOTIDE SEQUENCE [LARGE SCALE GENOMIC DNA]</scope>
    <source>
        <strain evidence="6 7">AS2.23</strain>
    </source>
</reference>
<dbReference type="OMA" id="GLYFNAM"/>
<dbReference type="PROSITE" id="PS50977">
    <property type="entry name" value="HTH_TETR_2"/>
    <property type="match status" value="1"/>
</dbReference>
<feature type="domain" description="HTH tetR-type" evidence="5">
    <location>
        <begin position="6"/>
        <end position="66"/>
    </location>
</feature>
<dbReference type="PANTHER" id="PTHR30055:SF234">
    <property type="entry name" value="HTH-TYPE TRANSCRIPTIONAL REGULATOR BETI"/>
    <property type="match status" value="1"/>
</dbReference>
<dbReference type="Pfam" id="PF00440">
    <property type="entry name" value="TetR_N"/>
    <property type="match status" value="1"/>
</dbReference>
<proteinExistence type="predicted"/>
<evidence type="ECO:0000256" key="4">
    <source>
        <dbReference type="PROSITE-ProRule" id="PRU00335"/>
    </source>
</evidence>
<dbReference type="AlphaFoldDB" id="A0A7W4TM31"/>
<dbReference type="InterPro" id="IPR009057">
    <property type="entry name" value="Homeodomain-like_sf"/>
</dbReference>
<evidence type="ECO:0000313" key="6">
    <source>
        <dbReference type="EMBL" id="MBB2901402.1"/>
    </source>
</evidence>
<sequence length="190" mass="20168">MARDPAATRDRLVDAFAEIVVATGARSATLEAVATSAGVSKGGLLYHFGSKDALVEGLLDRVRRLAAEDREQMRAAPEGPAAYYVRTSATEAQVSGEDVDPLSRVIIATMRLAQAGDARTVAVYTEVNDAWRRLIEEQVGGDRVLARLIQCIGDGLWASSSMGVPVTDLDDVVARVQRLVASSRPAGETG</sequence>
<evidence type="ECO:0000259" key="5">
    <source>
        <dbReference type="PROSITE" id="PS50977"/>
    </source>
</evidence>
<name>A0A7W4TM31_KINRA</name>
<evidence type="ECO:0000256" key="3">
    <source>
        <dbReference type="ARBA" id="ARBA00023163"/>
    </source>
</evidence>